<evidence type="ECO:0000256" key="1">
    <source>
        <dbReference type="ARBA" id="ARBA00007074"/>
    </source>
</evidence>
<evidence type="ECO:0000313" key="7">
    <source>
        <dbReference type="EMBL" id="MFC0543604.1"/>
    </source>
</evidence>
<keyword evidence="4" id="KW-0788">Thiol protease</keyword>
<dbReference type="InterPro" id="IPR000064">
    <property type="entry name" value="NLP_P60_dom"/>
</dbReference>
<organism evidence="7 8">
    <name type="scientific">Kutzneria chonburiensis</name>
    <dbReference type="NCBI Taxonomy" id="1483604"/>
    <lineage>
        <taxon>Bacteria</taxon>
        <taxon>Bacillati</taxon>
        <taxon>Actinomycetota</taxon>
        <taxon>Actinomycetes</taxon>
        <taxon>Pseudonocardiales</taxon>
        <taxon>Pseudonocardiaceae</taxon>
        <taxon>Kutzneria</taxon>
    </lineage>
</organism>
<dbReference type="SUPFAM" id="SSF54001">
    <property type="entry name" value="Cysteine proteinases"/>
    <property type="match status" value="1"/>
</dbReference>
<dbReference type="PANTHER" id="PTHR47053">
    <property type="entry name" value="MUREIN DD-ENDOPEPTIDASE MEPH-RELATED"/>
    <property type="match status" value="1"/>
</dbReference>
<feature type="signal peptide" evidence="5">
    <location>
        <begin position="1"/>
        <end position="28"/>
    </location>
</feature>
<keyword evidence="2" id="KW-0645">Protease</keyword>
<feature type="domain" description="NlpC/P60" evidence="6">
    <location>
        <begin position="225"/>
        <end position="347"/>
    </location>
</feature>
<keyword evidence="3" id="KW-0378">Hydrolase</keyword>
<proteinExistence type="inferred from homology"/>
<keyword evidence="8" id="KW-1185">Reference proteome</keyword>
<dbReference type="PROSITE" id="PS51935">
    <property type="entry name" value="NLPC_P60"/>
    <property type="match status" value="1"/>
</dbReference>
<dbReference type="InterPro" id="IPR038765">
    <property type="entry name" value="Papain-like_cys_pep_sf"/>
</dbReference>
<evidence type="ECO:0000313" key="8">
    <source>
        <dbReference type="Proteomes" id="UP001589810"/>
    </source>
</evidence>
<reference evidence="7 8" key="1">
    <citation type="submission" date="2024-09" db="EMBL/GenBank/DDBJ databases">
        <authorList>
            <person name="Sun Q."/>
            <person name="Mori K."/>
        </authorList>
    </citation>
    <scope>NUCLEOTIDE SEQUENCE [LARGE SCALE GENOMIC DNA]</scope>
    <source>
        <strain evidence="7 8">TBRC 1432</strain>
    </source>
</reference>
<dbReference type="EMBL" id="JBHLUD010000006">
    <property type="protein sequence ID" value="MFC0543604.1"/>
    <property type="molecule type" value="Genomic_DNA"/>
</dbReference>
<keyword evidence="5" id="KW-0732">Signal</keyword>
<evidence type="ECO:0000256" key="5">
    <source>
        <dbReference type="SAM" id="SignalP"/>
    </source>
</evidence>
<gene>
    <name evidence="7" type="ORF">ACFFH7_19030</name>
</gene>
<evidence type="ECO:0000256" key="4">
    <source>
        <dbReference type="ARBA" id="ARBA00022807"/>
    </source>
</evidence>
<evidence type="ECO:0000256" key="3">
    <source>
        <dbReference type="ARBA" id="ARBA00022801"/>
    </source>
</evidence>
<protein>
    <submittedName>
        <fullName evidence="7">NlpC/P60 family protein</fullName>
    </submittedName>
</protein>
<dbReference type="Pfam" id="PF00877">
    <property type="entry name" value="NLPC_P60"/>
    <property type="match status" value="1"/>
</dbReference>
<name>A0ABV6MTI9_9PSEU</name>
<sequence length="347" mass="36214">MKNPYKHVLGALGVTLAVISLSPASAQADPPTNANDALAQLHDASQKQESLGEQYNAALGAYNDRQADVQRATAELATDQAAEKQAKAEEDRYRGDVDRWVSATTEGADLSSMSALLTGQSPSDFLDRAWLLQEVSKFNGDAMDGLTKSLDKASAASKAATQAQTKANDASAKAKQVADGLQQQRDAAVQAQQAAQTAYNRLSGTQKTALKSDKGQPFDTSNIPAGAAGTAVKAALGQVGVPYVYGGNTPGSALDCSSLVQYAYRQAGVTLPRTTYEQVLLGTPVAKGAWIPGDLLFFGTSGNVHHVAMYIGNNQIVHAPDVGQVVKVVPVSGGGSDYYTARRIVGG</sequence>
<dbReference type="PANTHER" id="PTHR47053:SF1">
    <property type="entry name" value="MUREIN DD-ENDOPEPTIDASE MEPH-RELATED"/>
    <property type="match status" value="1"/>
</dbReference>
<evidence type="ECO:0000259" key="6">
    <source>
        <dbReference type="PROSITE" id="PS51935"/>
    </source>
</evidence>
<dbReference type="Proteomes" id="UP001589810">
    <property type="component" value="Unassembled WGS sequence"/>
</dbReference>
<comment type="caution">
    <text evidence="7">The sequence shown here is derived from an EMBL/GenBank/DDBJ whole genome shotgun (WGS) entry which is preliminary data.</text>
</comment>
<evidence type="ECO:0000256" key="2">
    <source>
        <dbReference type="ARBA" id="ARBA00022670"/>
    </source>
</evidence>
<dbReference type="RefSeq" id="WP_273940156.1">
    <property type="nucleotide sequence ID" value="NZ_CP097263.1"/>
</dbReference>
<dbReference type="InterPro" id="IPR051202">
    <property type="entry name" value="Peptidase_C40"/>
</dbReference>
<accession>A0ABV6MTI9</accession>
<feature type="chain" id="PRO_5046319607" evidence="5">
    <location>
        <begin position="29"/>
        <end position="347"/>
    </location>
</feature>
<comment type="similarity">
    <text evidence="1">Belongs to the peptidase C40 family.</text>
</comment>
<dbReference type="Gene3D" id="3.90.1720.10">
    <property type="entry name" value="endopeptidase domain like (from Nostoc punctiforme)"/>
    <property type="match status" value="1"/>
</dbReference>